<organism evidence="2 3">
    <name type="scientific">Liparis tanakae</name>
    <name type="common">Tanaka's snailfish</name>
    <dbReference type="NCBI Taxonomy" id="230148"/>
    <lineage>
        <taxon>Eukaryota</taxon>
        <taxon>Metazoa</taxon>
        <taxon>Chordata</taxon>
        <taxon>Craniata</taxon>
        <taxon>Vertebrata</taxon>
        <taxon>Euteleostomi</taxon>
        <taxon>Actinopterygii</taxon>
        <taxon>Neopterygii</taxon>
        <taxon>Teleostei</taxon>
        <taxon>Neoteleostei</taxon>
        <taxon>Acanthomorphata</taxon>
        <taxon>Eupercaria</taxon>
        <taxon>Perciformes</taxon>
        <taxon>Cottioidei</taxon>
        <taxon>Cottales</taxon>
        <taxon>Liparidae</taxon>
        <taxon>Liparis</taxon>
    </lineage>
</organism>
<proteinExistence type="predicted"/>
<feature type="compositionally biased region" description="Low complexity" evidence="1">
    <location>
        <begin position="114"/>
        <end position="127"/>
    </location>
</feature>
<evidence type="ECO:0000256" key="1">
    <source>
        <dbReference type="SAM" id="MobiDB-lite"/>
    </source>
</evidence>
<dbReference type="AlphaFoldDB" id="A0A4Z2IUK4"/>
<gene>
    <name evidence="2" type="ORF">EYF80_008199</name>
</gene>
<evidence type="ECO:0000313" key="3">
    <source>
        <dbReference type="Proteomes" id="UP000314294"/>
    </source>
</evidence>
<sequence>MLGMDLDCLRPGSRLDRWRRALTVMTGFERVSPQGAAVAAVFAAVLATALPVNTHDPKCYCTRISSGSKLCSLQAEVMLLLRHMLNCSPSGVRPAAIMARLSSGLWHTEEVQATRNHSTTSRITSSSRRTRQLVM</sequence>
<protein>
    <submittedName>
        <fullName evidence="2">Uncharacterized protein</fullName>
    </submittedName>
</protein>
<keyword evidence="3" id="KW-1185">Reference proteome</keyword>
<name>A0A4Z2IUK4_9TELE</name>
<reference evidence="2 3" key="1">
    <citation type="submission" date="2019-03" db="EMBL/GenBank/DDBJ databases">
        <title>First draft genome of Liparis tanakae, snailfish: a comprehensive survey of snailfish specific genes.</title>
        <authorList>
            <person name="Kim W."/>
            <person name="Song I."/>
            <person name="Jeong J.-H."/>
            <person name="Kim D."/>
            <person name="Kim S."/>
            <person name="Ryu S."/>
            <person name="Song J.Y."/>
            <person name="Lee S.K."/>
        </authorList>
    </citation>
    <scope>NUCLEOTIDE SEQUENCE [LARGE SCALE GENOMIC DNA]</scope>
    <source>
        <tissue evidence="2">Muscle</tissue>
    </source>
</reference>
<feature type="region of interest" description="Disordered" evidence="1">
    <location>
        <begin position="112"/>
        <end position="135"/>
    </location>
</feature>
<accession>A0A4Z2IUK4</accession>
<evidence type="ECO:0000313" key="2">
    <source>
        <dbReference type="EMBL" id="TNN81427.1"/>
    </source>
</evidence>
<dbReference type="EMBL" id="SRLO01000046">
    <property type="protein sequence ID" value="TNN81427.1"/>
    <property type="molecule type" value="Genomic_DNA"/>
</dbReference>
<comment type="caution">
    <text evidence="2">The sequence shown here is derived from an EMBL/GenBank/DDBJ whole genome shotgun (WGS) entry which is preliminary data.</text>
</comment>
<dbReference type="Proteomes" id="UP000314294">
    <property type="component" value="Unassembled WGS sequence"/>
</dbReference>